<dbReference type="KEGG" id="far:ABE41_003375"/>
<dbReference type="InterPro" id="IPR004761">
    <property type="entry name" value="Spore_GerAB"/>
</dbReference>
<feature type="transmembrane region" description="Helical" evidence="8">
    <location>
        <begin position="146"/>
        <end position="166"/>
    </location>
</feature>
<dbReference type="RefSeq" id="WP_066286501.1">
    <property type="nucleotide sequence ID" value="NZ_CP016761.1"/>
</dbReference>
<feature type="transmembrane region" description="Helical" evidence="8">
    <location>
        <begin position="186"/>
        <end position="207"/>
    </location>
</feature>
<feature type="transmembrane region" description="Helical" evidence="8">
    <location>
        <begin position="118"/>
        <end position="137"/>
    </location>
</feature>
<evidence type="ECO:0000256" key="2">
    <source>
        <dbReference type="ARBA" id="ARBA00007998"/>
    </source>
</evidence>
<sequence length="366" mass="41151">MHAGKISYWQMAVLFQVYITGSALINIQGPLLAAAQNAAWISILLANLAGFIILYLVLSLHNQYPNECYVNQVRFTLGNVWAYVFILPLILVILYITANIVYGMGQYFTTSMMRETPLFIFHLLILLTAGLTAKAGIEVMARMFHLMMYILLFIVVIMLILPFNVYEFSNLLPLAPLGFKPILNGMYIGFGFPYMDILFFAMILYLVKPKQGQTINKWLYLGLFINGIILSLTIICSILALGSLVFLKKFPLHVLAQLISIGEIIERIEAIFGIALILGSYMKIALLLFILDQALSTLLKVKPLNFIFIIACIVLFLSLTMYKNEIELGESGSVMQSAVTFFFGFLPLLIVAIIAKVKNRNRKQTA</sequence>
<comment type="similarity">
    <text evidence="2">Belongs to the amino acid-polyamine-organocation (APC) superfamily. Spore germination protein (SGP) (TC 2.A.3.9) family.</text>
</comment>
<keyword evidence="10" id="KW-1185">Reference proteome</keyword>
<dbReference type="Pfam" id="PF03845">
    <property type="entry name" value="Spore_permease"/>
    <property type="match status" value="1"/>
</dbReference>
<evidence type="ECO:0000256" key="4">
    <source>
        <dbReference type="ARBA" id="ARBA00022544"/>
    </source>
</evidence>
<dbReference type="STRING" id="255247.ABE41_003375"/>
<evidence type="ECO:0000256" key="8">
    <source>
        <dbReference type="SAM" id="Phobius"/>
    </source>
</evidence>
<dbReference type="AlphaFoldDB" id="A0A1B1Z0Z6"/>
<accession>A0A1B1Z0Z6</accession>
<keyword evidence="3" id="KW-0813">Transport</keyword>
<dbReference type="NCBIfam" id="TIGR00912">
    <property type="entry name" value="2A0309"/>
    <property type="match status" value="1"/>
</dbReference>
<evidence type="ECO:0000256" key="1">
    <source>
        <dbReference type="ARBA" id="ARBA00004141"/>
    </source>
</evidence>
<feature type="transmembrane region" description="Helical" evidence="8">
    <location>
        <begin position="303"/>
        <end position="322"/>
    </location>
</feature>
<keyword evidence="5 8" id="KW-0812">Transmembrane</keyword>
<evidence type="ECO:0000256" key="5">
    <source>
        <dbReference type="ARBA" id="ARBA00022692"/>
    </source>
</evidence>
<evidence type="ECO:0000256" key="7">
    <source>
        <dbReference type="ARBA" id="ARBA00023136"/>
    </source>
</evidence>
<dbReference type="Proteomes" id="UP000077412">
    <property type="component" value="Chromosome"/>
</dbReference>
<keyword evidence="6 8" id="KW-1133">Transmembrane helix</keyword>
<proteinExistence type="inferred from homology"/>
<feature type="transmembrane region" description="Helical" evidence="8">
    <location>
        <begin position="12"/>
        <end position="33"/>
    </location>
</feature>
<name>A0A1B1Z0Z6_9BACL</name>
<evidence type="ECO:0000256" key="3">
    <source>
        <dbReference type="ARBA" id="ARBA00022448"/>
    </source>
</evidence>
<feature type="transmembrane region" description="Helical" evidence="8">
    <location>
        <begin position="219"/>
        <end position="247"/>
    </location>
</feature>
<dbReference type="PANTHER" id="PTHR34975">
    <property type="entry name" value="SPORE GERMINATION PROTEIN A2"/>
    <property type="match status" value="1"/>
</dbReference>
<dbReference type="EMBL" id="CP016761">
    <property type="protein sequence ID" value="ANX11034.1"/>
    <property type="molecule type" value="Genomic_DNA"/>
</dbReference>
<feature type="transmembrane region" description="Helical" evidence="8">
    <location>
        <begin position="334"/>
        <end position="355"/>
    </location>
</feature>
<evidence type="ECO:0000256" key="6">
    <source>
        <dbReference type="ARBA" id="ARBA00022989"/>
    </source>
</evidence>
<evidence type="ECO:0000313" key="9">
    <source>
        <dbReference type="EMBL" id="ANX11034.1"/>
    </source>
</evidence>
<protein>
    <submittedName>
        <fullName evidence="9">Uncharacterized protein</fullName>
    </submittedName>
</protein>
<dbReference type="GO" id="GO:0016020">
    <property type="term" value="C:membrane"/>
    <property type="evidence" value="ECO:0007669"/>
    <property type="project" value="UniProtKB-SubCell"/>
</dbReference>
<comment type="subcellular location">
    <subcellularLocation>
        <location evidence="1">Membrane</location>
        <topology evidence="1">Multi-pass membrane protein</topology>
    </subcellularLocation>
</comment>
<dbReference type="GO" id="GO:0009847">
    <property type="term" value="P:spore germination"/>
    <property type="evidence" value="ECO:0007669"/>
    <property type="project" value="InterPro"/>
</dbReference>
<organism evidence="9 10">
    <name type="scientific">Fictibacillus arsenicus</name>
    <dbReference type="NCBI Taxonomy" id="255247"/>
    <lineage>
        <taxon>Bacteria</taxon>
        <taxon>Bacillati</taxon>
        <taxon>Bacillota</taxon>
        <taxon>Bacilli</taxon>
        <taxon>Bacillales</taxon>
        <taxon>Fictibacillaceae</taxon>
        <taxon>Fictibacillus</taxon>
    </lineage>
</organism>
<feature type="transmembrane region" description="Helical" evidence="8">
    <location>
        <begin position="39"/>
        <end position="60"/>
    </location>
</feature>
<keyword evidence="4" id="KW-0309">Germination</keyword>
<evidence type="ECO:0000313" key="10">
    <source>
        <dbReference type="Proteomes" id="UP000077412"/>
    </source>
</evidence>
<feature type="transmembrane region" description="Helical" evidence="8">
    <location>
        <begin position="80"/>
        <end position="98"/>
    </location>
</feature>
<keyword evidence="7 8" id="KW-0472">Membrane</keyword>
<gene>
    <name evidence="9" type="ORF">ABE41_003375</name>
</gene>
<feature type="transmembrane region" description="Helical" evidence="8">
    <location>
        <begin position="270"/>
        <end position="291"/>
    </location>
</feature>
<dbReference type="PANTHER" id="PTHR34975:SF2">
    <property type="entry name" value="SPORE GERMINATION PROTEIN A2"/>
    <property type="match status" value="1"/>
</dbReference>
<reference evidence="9 10" key="1">
    <citation type="submission" date="2016-08" db="EMBL/GenBank/DDBJ databases">
        <title>Complete genome sequence of Fictibacillus arsenicus G25-54, a strain with toxicity to nematodes and a potential arsenic-resistance activity.</title>
        <authorList>
            <person name="Zheng Z."/>
        </authorList>
    </citation>
    <scope>NUCLEOTIDE SEQUENCE [LARGE SCALE GENOMIC DNA]</scope>
    <source>
        <strain evidence="9 10">G25-54</strain>
    </source>
</reference>